<dbReference type="Proteomes" id="UP000215506">
    <property type="component" value="Unassembled WGS sequence"/>
</dbReference>
<comment type="caution">
    <text evidence="1">The sequence shown here is derived from an EMBL/GenBank/DDBJ whole genome shotgun (WGS) entry which is preliminary data.</text>
</comment>
<proteinExistence type="predicted"/>
<evidence type="ECO:0000313" key="2">
    <source>
        <dbReference type="Proteomes" id="UP000215506"/>
    </source>
</evidence>
<keyword evidence="2" id="KW-1185">Reference proteome</keyword>
<evidence type="ECO:0008006" key="3">
    <source>
        <dbReference type="Google" id="ProtNLM"/>
    </source>
</evidence>
<reference evidence="1 2" key="1">
    <citation type="submission" date="2017-07" db="EMBL/GenBank/DDBJ databases">
        <title>First draft Genome Sequence of Nocardia cerradoensis isolated from human infection.</title>
        <authorList>
            <person name="Carrasco G."/>
        </authorList>
    </citation>
    <scope>NUCLEOTIDE SEQUENCE [LARGE SCALE GENOMIC DNA]</scope>
    <source>
        <strain evidence="1 2">CNM20130759</strain>
    </source>
</reference>
<dbReference type="Gene3D" id="3.40.50.150">
    <property type="entry name" value="Vaccinia Virus protein VP39"/>
    <property type="match status" value="1"/>
</dbReference>
<dbReference type="EMBL" id="NGAF01000001">
    <property type="protein sequence ID" value="OXR46997.1"/>
    <property type="molecule type" value="Genomic_DNA"/>
</dbReference>
<accession>A0A231HE68</accession>
<dbReference type="InterPro" id="IPR029063">
    <property type="entry name" value="SAM-dependent_MTases_sf"/>
</dbReference>
<protein>
    <recommendedName>
        <fullName evidence="3">DNA (cytosine-5-)-methyltransferase</fullName>
    </recommendedName>
</protein>
<name>A0A231HE68_9NOCA</name>
<dbReference type="SUPFAM" id="SSF53335">
    <property type="entry name" value="S-adenosyl-L-methionine-dependent methyltransferases"/>
    <property type="match status" value="1"/>
</dbReference>
<dbReference type="AlphaFoldDB" id="A0A231HE68"/>
<organism evidence="1 2">
    <name type="scientific">Nocardia cerradoensis</name>
    <dbReference type="NCBI Taxonomy" id="85688"/>
    <lineage>
        <taxon>Bacteria</taxon>
        <taxon>Bacillati</taxon>
        <taxon>Actinomycetota</taxon>
        <taxon>Actinomycetes</taxon>
        <taxon>Mycobacteriales</taxon>
        <taxon>Nocardiaceae</taxon>
        <taxon>Nocardia</taxon>
    </lineage>
</organism>
<sequence>MAGRGEPVLAGVMENVVQCRRWDQWDRWIGEVRALGYETRVIALNSAHALPPTCLPVPQSRDRLYVAYWLKALGRQPDWDKWLRPKAWCGSCEQVVDAVQSWKKPGVEMGRYGVRHGQYAYRCPSKACRFAIVEPITTPASVAIDWTLPPGARIGDREEPLADNTLERIRIGLEKFAGAAMLTPAGGTWRPDGGHPAIRELPTQTCRRELSVVIPPFIAKLRGGGSKKSARALTEPLATSPPPASTTVSCSRRSIRTCICWCPTTAPDARTRPVGRWAR</sequence>
<evidence type="ECO:0000313" key="1">
    <source>
        <dbReference type="EMBL" id="OXR46997.1"/>
    </source>
</evidence>
<gene>
    <name evidence="1" type="ORF">B7C42_00113</name>
</gene>
<dbReference type="RefSeq" id="WP_094024044.1">
    <property type="nucleotide sequence ID" value="NZ_NGAF01000001.1"/>
</dbReference>